<protein>
    <submittedName>
        <fullName evidence="2">Uncharacterized protein</fullName>
    </submittedName>
</protein>
<accession>A0A024TAS0</accession>
<dbReference type="PROSITE" id="PS51367">
    <property type="entry name" value="THAUMATIN_2"/>
    <property type="match status" value="1"/>
</dbReference>
<sequence length="371" mass="40839">MTLSTTLVSSQSFPCRSCHPSRPLRPHPVFHRSQRHRPRAAWKICRLQRRLTTDATVERGCSRRQLNRRLANHRRASRPSVASFALPIPRPKPANTKKTRTIGVVCSGCTRSQRTTHFHRRDDGGGARHRSFSSDRSCCLAWSPRSSWCPKATAATQAWAIWSTRRPHLVECPMRSTTHKHPRMRRCQTTLPRLPSASTKMFMVGAVAMAPTSDGPSTGSTLSTSARFHSISIKSTATIRATGRFAKCQSGRTGVQTTATVLTCTLPTPDTTKPLFEITVQSAMGTFYDISIIPPGCTGDMLSLAMCKNQTGKVGFNVAMAVTPLHSICVPLTCYADACPDAYHFPKDDGKNHGCVSTDAIYQVTFCPPVR</sequence>
<dbReference type="VEuPathDB" id="FungiDB:H310_14210"/>
<dbReference type="InterPro" id="IPR037176">
    <property type="entry name" value="Osmotin/thaumatin-like_sf"/>
</dbReference>
<dbReference type="RefSeq" id="XP_008880241.1">
    <property type="nucleotide sequence ID" value="XM_008882019.1"/>
</dbReference>
<name>A0A024TAS0_9STRA</name>
<dbReference type="InterPro" id="IPR001938">
    <property type="entry name" value="Thaumatin"/>
</dbReference>
<proteinExistence type="predicted"/>
<evidence type="ECO:0000313" key="2">
    <source>
        <dbReference type="EMBL" id="ETV91114.1"/>
    </source>
</evidence>
<dbReference type="STRING" id="157072.A0A024TAS0"/>
<dbReference type="EMBL" id="KI914014">
    <property type="protein sequence ID" value="ETV91114.1"/>
    <property type="molecule type" value="Genomic_DNA"/>
</dbReference>
<dbReference type="PANTHER" id="PTHR31737:SF2">
    <property type="entry name" value="PROTEIN TOS1"/>
    <property type="match status" value="1"/>
</dbReference>
<organism evidence="2">
    <name type="scientific">Aphanomyces invadans</name>
    <dbReference type="NCBI Taxonomy" id="157072"/>
    <lineage>
        <taxon>Eukaryota</taxon>
        <taxon>Sar</taxon>
        <taxon>Stramenopiles</taxon>
        <taxon>Oomycota</taxon>
        <taxon>Saprolegniomycetes</taxon>
        <taxon>Saprolegniales</taxon>
        <taxon>Verrucalvaceae</taxon>
        <taxon>Aphanomyces</taxon>
    </lineage>
</organism>
<evidence type="ECO:0000256" key="1">
    <source>
        <dbReference type="SAM" id="MobiDB-lite"/>
    </source>
</evidence>
<dbReference type="AlphaFoldDB" id="A0A024TAS0"/>
<gene>
    <name evidence="2" type="ORF">H310_14210</name>
</gene>
<dbReference type="SUPFAM" id="SSF49870">
    <property type="entry name" value="Osmotin, thaumatin-like protein"/>
    <property type="match status" value="1"/>
</dbReference>
<feature type="region of interest" description="Disordered" evidence="1">
    <location>
        <begin position="71"/>
        <end position="96"/>
    </location>
</feature>
<dbReference type="eggNOG" id="ENOG502T0SV">
    <property type="taxonomic scope" value="Eukaryota"/>
</dbReference>
<dbReference type="GeneID" id="20091260"/>
<dbReference type="OrthoDB" id="67847at2759"/>
<dbReference type="PANTHER" id="PTHR31737">
    <property type="entry name" value="PROTEIN TOS1"/>
    <property type="match status" value="1"/>
</dbReference>
<reference evidence="2" key="1">
    <citation type="submission" date="2013-12" db="EMBL/GenBank/DDBJ databases">
        <title>The Genome Sequence of Aphanomyces invadans NJM9701.</title>
        <authorList>
            <consortium name="The Broad Institute Genomics Platform"/>
            <person name="Russ C."/>
            <person name="Tyler B."/>
            <person name="van West P."/>
            <person name="Dieguez-Uribeondo J."/>
            <person name="Young S.K."/>
            <person name="Zeng Q."/>
            <person name="Gargeya S."/>
            <person name="Fitzgerald M."/>
            <person name="Abouelleil A."/>
            <person name="Alvarado L."/>
            <person name="Chapman S.B."/>
            <person name="Gainer-Dewar J."/>
            <person name="Goldberg J."/>
            <person name="Griggs A."/>
            <person name="Gujja S."/>
            <person name="Hansen M."/>
            <person name="Howarth C."/>
            <person name="Imamovic A."/>
            <person name="Ireland A."/>
            <person name="Larimer J."/>
            <person name="McCowan C."/>
            <person name="Murphy C."/>
            <person name="Pearson M."/>
            <person name="Poon T.W."/>
            <person name="Priest M."/>
            <person name="Roberts A."/>
            <person name="Saif S."/>
            <person name="Shea T."/>
            <person name="Sykes S."/>
            <person name="Wortman J."/>
            <person name="Nusbaum C."/>
            <person name="Birren B."/>
        </authorList>
    </citation>
    <scope>NUCLEOTIDE SEQUENCE [LARGE SCALE GENOMIC DNA]</scope>
    <source>
        <strain evidence="2">NJM9701</strain>
    </source>
</reference>